<dbReference type="InterPro" id="IPR000851">
    <property type="entry name" value="Ribosomal_uS5"/>
</dbReference>
<evidence type="ECO:0000256" key="5">
    <source>
        <dbReference type="ARBA" id="ARBA00022980"/>
    </source>
</evidence>
<dbReference type="InterPro" id="IPR014721">
    <property type="entry name" value="Ribsml_uS5_D2-typ_fold_subgr"/>
</dbReference>
<comment type="similarity">
    <text evidence="2 9 10">Belongs to the universal ribosomal protein uS5 family.</text>
</comment>
<keyword evidence="6 9" id="KW-0687">Ribonucleoprotein</keyword>
<dbReference type="SUPFAM" id="SSF54768">
    <property type="entry name" value="dsRNA-binding domain-like"/>
    <property type="match status" value="1"/>
</dbReference>
<dbReference type="InterPro" id="IPR018192">
    <property type="entry name" value="Ribosomal_uS5_N_CS"/>
</dbReference>
<dbReference type="InterPro" id="IPR005324">
    <property type="entry name" value="Ribosomal_uS5_C"/>
</dbReference>
<reference evidence="13" key="2">
    <citation type="submission" date="2018-11" db="EMBL/GenBank/DDBJ databases">
        <title>Complete Plastid Genome of Cyanidioschyzon merolae Isolate 5578.</title>
        <authorList>
            <person name="Bi G."/>
        </authorList>
    </citation>
    <scope>NUCLEOTIDE SEQUENCE</scope>
</reference>
<keyword evidence="3 9" id="KW-0699">rRNA-binding</keyword>
<dbReference type="Pfam" id="PF00333">
    <property type="entry name" value="Ribosomal_S5"/>
    <property type="match status" value="1"/>
</dbReference>
<dbReference type="SUPFAM" id="SSF54211">
    <property type="entry name" value="Ribosomal protein S5 domain 2-like"/>
    <property type="match status" value="1"/>
</dbReference>
<evidence type="ECO:0000256" key="2">
    <source>
        <dbReference type="ARBA" id="ARBA00008945"/>
    </source>
</evidence>
<name>A0A5P9RVD0_CYAME</name>
<organism evidence="12">
    <name type="scientific">Cyanidioschyzon merolae</name>
    <name type="common">Red alga</name>
    <dbReference type="NCBI Taxonomy" id="45157"/>
    <lineage>
        <taxon>Eukaryota</taxon>
        <taxon>Rhodophyta</taxon>
        <taxon>Bangiophyceae</taxon>
        <taxon>Cyanidiales</taxon>
        <taxon>Cyanidiaceae</taxon>
        <taxon>Cyanidioschyzon</taxon>
    </lineage>
</organism>
<dbReference type="GO" id="GO:0042254">
    <property type="term" value="P:ribosome biogenesis"/>
    <property type="evidence" value="ECO:0007669"/>
    <property type="project" value="UniProtKB-ARBA"/>
</dbReference>
<evidence type="ECO:0000256" key="8">
    <source>
        <dbReference type="ARBA" id="ARBA00035156"/>
    </source>
</evidence>
<dbReference type="GO" id="GO:0019843">
    <property type="term" value="F:rRNA binding"/>
    <property type="evidence" value="ECO:0007669"/>
    <property type="project" value="UniProtKB-UniRule"/>
</dbReference>
<dbReference type="FunFam" id="3.30.160.20:FF:000001">
    <property type="entry name" value="30S ribosomal protein S5"/>
    <property type="match status" value="1"/>
</dbReference>
<dbReference type="HAMAP" id="MF_01307_B">
    <property type="entry name" value="Ribosomal_uS5_B"/>
    <property type="match status" value="1"/>
</dbReference>
<proteinExistence type="inferred from homology"/>
<geneLocation type="chloroplast" evidence="12"/>
<dbReference type="GO" id="GO:0006412">
    <property type="term" value="P:translation"/>
    <property type="evidence" value="ECO:0007669"/>
    <property type="project" value="UniProtKB-UniRule"/>
</dbReference>
<dbReference type="EMBL" id="MK231134">
    <property type="protein sequence ID" value="QFV17036.1"/>
    <property type="molecule type" value="Genomic_DNA"/>
</dbReference>
<evidence type="ECO:0000256" key="6">
    <source>
        <dbReference type="ARBA" id="ARBA00023274"/>
    </source>
</evidence>
<sequence>MQDMNEQQEQWQERVIQIRRVAKVVKGGKKLSFRVLVVVGNLNGCVGVGMGKAADVMSAVTKAVVDAKKQLINITLTPTNSIVHASQGRFSAAVVFLKPAASGSGVIAGGAVRSVMELAGIQNVLSKQLGGSNPLNNAKAALLALKSSSANAR</sequence>
<dbReference type="NCBIfam" id="TIGR01021">
    <property type="entry name" value="rpsE_bact"/>
    <property type="match status" value="1"/>
</dbReference>
<evidence type="ECO:0000256" key="9">
    <source>
        <dbReference type="HAMAP-Rule" id="MF_01307"/>
    </source>
</evidence>
<dbReference type="Gene3D" id="3.30.230.10">
    <property type="match status" value="1"/>
</dbReference>
<dbReference type="EMBL" id="MK231135">
    <property type="protein sequence ID" value="QFV17209.1"/>
    <property type="molecule type" value="Genomic_DNA"/>
</dbReference>
<dbReference type="Gene3D" id="3.30.160.20">
    <property type="match status" value="1"/>
</dbReference>
<dbReference type="GO" id="GO:0003735">
    <property type="term" value="F:structural constituent of ribosome"/>
    <property type="evidence" value="ECO:0007669"/>
    <property type="project" value="UniProtKB-UniRule"/>
</dbReference>
<accession>A0A5P9RVD0</accession>
<feature type="domain" description="S5 DRBM" evidence="11">
    <location>
        <begin position="11"/>
        <end position="74"/>
    </location>
</feature>
<evidence type="ECO:0000259" key="11">
    <source>
        <dbReference type="PROSITE" id="PS50881"/>
    </source>
</evidence>
<comment type="subcellular location">
    <subcellularLocation>
        <location evidence="9">Plastid</location>
        <location evidence="9">Chloroplast</location>
    </subcellularLocation>
</comment>
<gene>
    <name evidence="9 12" type="primary">rps5</name>
</gene>
<dbReference type="Pfam" id="PF03719">
    <property type="entry name" value="Ribosomal_S5_C"/>
    <property type="match status" value="1"/>
</dbReference>
<keyword evidence="4 9" id="KW-0694">RNA-binding</keyword>
<dbReference type="InterPro" id="IPR020568">
    <property type="entry name" value="Ribosomal_Su5_D2-typ_SF"/>
</dbReference>
<comment type="function">
    <text evidence="1 9">With S4 and S12 plays an important role in translational accuracy.</text>
</comment>
<evidence type="ECO:0000313" key="13">
    <source>
        <dbReference type="EMBL" id="QFV17209.1"/>
    </source>
</evidence>
<dbReference type="GO" id="GO:0015935">
    <property type="term" value="C:small ribosomal subunit"/>
    <property type="evidence" value="ECO:0007669"/>
    <property type="project" value="InterPro"/>
</dbReference>
<keyword evidence="12" id="KW-0150">Chloroplast</keyword>
<evidence type="ECO:0000313" key="12">
    <source>
        <dbReference type="EMBL" id="QFV17036.1"/>
    </source>
</evidence>
<dbReference type="InterPro" id="IPR005712">
    <property type="entry name" value="Ribosomal_uS5_bac-type"/>
</dbReference>
<dbReference type="InterPro" id="IPR013810">
    <property type="entry name" value="Ribosomal_uS5_N"/>
</dbReference>
<dbReference type="FunFam" id="3.30.230.10:FF:000002">
    <property type="entry name" value="30S ribosomal protein S5"/>
    <property type="match status" value="1"/>
</dbReference>
<dbReference type="PANTHER" id="PTHR48277:SF1">
    <property type="entry name" value="MITOCHONDRIAL RIBOSOMAL PROTEIN S5"/>
    <property type="match status" value="1"/>
</dbReference>
<keyword evidence="12" id="KW-0934">Plastid</keyword>
<keyword evidence="5 9" id="KW-0689">Ribosomal protein</keyword>
<comment type="subunit">
    <text evidence="7 9">Part of the 30S ribosomal subunit. Contacts protein S4.</text>
</comment>
<evidence type="ECO:0000256" key="7">
    <source>
        <dbReference type="ARBA" id="ARBA00025844"/>
    </source>
</evidence>
<dbReference type="GO" id="GO:0009507">
    <property type="term" value="C:chloroplast"/>
    <property type="evidence" value="ECO:0007669"/>
    <property type="project" value="UniProtKB-SubCell"/>
</dbReference>
<reference evidence="12" key="1">
    <citation type="submission" date="2018-11" db="EMBL/GenBank/DDBJ databases">
        <title>Complete Plastid Genome of Cyanidioschyzon merolae Isolate 5508.</title>
        <authorList>
            <person name="Bi G."/>
        </authorList>
    </citation>
    <scope>NUCLEOTIDE SEQUENCE</scope>
    <source>
        <strain evidence="12">5508</strain>
    </source>
</reference>
<evidence type="ECO:0000256" key="4">
    <source>
        <dbReference type="ARBA" id="ARBA00022884"/>
    </source>
</evidence>
<evidence type="ECO:0000256" key="3">
    <source>
        <dbReference type="ARBA" id="ARBA00022730"/>
    </source>
</evidence>
<comment type="domain">
    <text evidence="9">The N-terminal domain interacts with the head of the 30S subunit; the C-terminal domain interacts with the body and contacts protein S4. The interaction surface between S4 and S5 is involved in control of translational fidelity.</text>
</comment>
<evidence type="ECO:0000256" key="10">
    <source>
        <dbReference type="RuleBase" id="RU003823"/>
    </source>
</evidence>
<dbReference type="PANTHER" id="PTHR48277">
    <property type="entry name" value="MITOCHONDRIAL RIBOSOMAL PROTEIN S5"/>
    <property type="match status" value="1"/>
</dbReference>
<evidence type="ECO:0000256" key="1">
    <source>
        <dbReference type="ARBA" id="ARBA00002524"/>
    </source>
</evidence>
<protein>
    <recommendedName>
        <fullName evidence="8 9">Small ribosomal subunit protein uS5c</fullName>
    </recommendedName>
</protein>
<dbReference type="PROSITE" id="PS50881">
    <property type="entry name" value="S5_DSRBD"/>
    <property type="match status" value="1"/>
</dbReference>
<dbReference type="PROSITE" id="PS00585">
    <property type="entry name" value="RIBOSOMAL_S5"/>
    <property type="match status" value="1"/>
</dbReference>
<dbReference type="AlphaFoldDB" id="A0A5P9RVD0"/>